<name>A0A6N8DS48_RHOAC</name>
<comment type="caution">
    <text evidence="1">The sequence shown here is derived from an EMBL/GenBank/DDBJ whole genome shotgun (WGS) entry which is preliminary data.</text>
</comment>
<proteinExistence type="predicted"/>
<accession>A0A6N8DS48</accession>
<dbReference type="EMBL" id="WNKS01000012">
    <property type="protein sequence ID" value="MTV32001.1"/>
    <property type="molecule type" value="Genomic_DNA"/>
</dbReference>
<evidence type="ECO:0000313" key="1">
    <source>
        <dbReference type="EMBL" id="MTV32001.1"/>
    </source>
</evidence>
<reference evidence="1 2" key="1">
    <citation type="submission" date="2019-11" db="EMBL/GenBank/DDBJ databases">
        <title>Whole-genome sequence of a Rhodoblastus acidophilus DSM 142.</title>
        <authorList>
            <person name="Kyndt J.A."/>
            <person name="Meyer T.E."/>
        </authorList>
    </citation>
    <scope>NUCLEOTIDE SEQUENCE [LARGE SCALE GENOMIC DNA]</scope>
    <source>
        <strain evidence="1 2">DSM 142</strain>
    </source>
</reference>
<sequence>MAVAFETNNLDVALTKAEAGFDVTYTGPHHGVFRFESVRRKALRARDKIARARSETFECALERLVQDARRESGRSFDAFQQ</sequence>
<dbReference type="Proteomes" id="UP000439113">
    <property type="component" value="Unassembled WGS sequence"/>
</dbReference>
<evidence type="ECO:0000313" key="2">
    <source>
        <dbReference type="Proteomes" id="UP000439113"/>
    </source>
</evidence>
<dbReference type="AlphaFoldDB" id="A0A6N8DS48"/>
<protein>
    <submittedName>
        <fullName evidence="1">Uncharacterized protein</fullName>
    </submittedName>
</protein>
<gene>
    <name evidence="1" type="ORF">GJ654_13495</name>
</gene>
<dbReference type="RefSeq" id="WP_155446691.1">
    <property type="nucleotide sequence ID" value="NZ_JAOQNR010000013.1"/>
</dbReference>
<organism evidence="1 2">
    <name type="scientific">Rhodoblastus acidophilus</name>
    <name type="common">Rhodopseudomonas acidophila</name>
    <dbReference type="NCBI Taxonomy" id="1074"/>
    <lineage>
        <taxon>Bacteria</taxon>
        <taxon>Pseudomonadati</taxon>
        <taxon>Pseudomonadota</taxon>
        <taxon>Alphaproteobacteria</taxon>
        <taxon>Hyphomicrobiales</taxon>
        <taxon>Rhodoblastaceae</taxon>
        <taxon>Rhodoblastus</taxon>
    </lineage>
</organism>
<dbReference type="OrthoDB" id="8455350at2"/>